<evidence type="ECO:0000313" key="3">
    <source>
        <dbReference type="Proteomes" id="UP000265419"/>
    </source>
</evidence>
<evidence type="ECO:0000259" key="1">
    <source>
        <dbReference type="Pfam" id="PF09348"/>
    </source>
</evidence>
<dbReference type="Pfam" id="PF09348">
    <property type="entry name" value="DUF1990"/>
    <property type="match status" value="1"/>
</dbReference>
<dbReference type="InterPro" id="IPR018960">
    <property type="entry name" value="DUF1990"/>
</dbReference>
<keyword evidence="3" id="KW-1185">Reference proteome</keyword>
<gene>
    <name evidence="2" type="ORF">DWB68_03050</name>
</gene>
<reference evidence="2 3" key="1">
    <citation type="submission" date="2018-07" db="EMBL/GenBank/DDBJ databases">
        <title>Arthrobacter sp. nov., isolated from raw cow's milk with high bacterial count.</title>
        <authorList>
            <person name="Hahne J."/>
            <person name="Isele D."/>
            <person name="Lipski A."/>
        </authorList>
    </citation>
    <scope>NUCLEOTIDE SEQUENCE [LARGE SCALE GENOMIC DNA]</scope>
    <source>
        <strain evidence="2 3">JZ R-35</strain>
    </source>
</reference>
<feature type="domain" description="DUF1990" evidence="1">
    <location>
        <begin position="15"/>
        <end position="165"/>
    </location>
</feature>
<dbReference type="RefSeq" id="WP_119423665.1">
    <property type="nucleotide sequence ID" value="NZ_QQXK01000004.1"/>
</dbReference>
<protein>
    <submittedName>
        <fullName evidence="2">DUF1990 family protein</fullName>
    </submittedName>
</protein>
<name>A0A399JDJ9_9MICC</name>
<dbReference type="AlphaFoldDB" id="A0A399JDJ9"/>
<dbReference type="InterPro" id="IPR014457">
    <property type="entry name" value="UCP010260"/>
</dbReference>
<dbReference type="PANTHER" id="PTHR34202:SF1">
    <property type="entry name" value="UPF0548 PROTEIN"/>
    <property type="match status" value="1"/>
</dbReference>
<evidence type="ECO:0000313" key="2">
    <source>
        <dbReference type="EMBL" id="RII43294.1"/>
    </source>
</evidence>
<dbReference type="PANTHER" id="PTHR34202">
    <property type="entry name" value="UPF0548 PROTEIN"/>
    <property type="match status" value="1"/>
</dbReference>
<dbReference type="EMBL" id="QQXK01000004">
    <property type="protein sequence ID" value="RII43294.1"/>
    <property type="molecule type" value="Genomic_DNA"/>
</dbReference>
<accession>A0A399JDJ9</accession>
<comment type="caution">
    <text evidence="2">The sequence shown here is derived from an EMBL/GenBank/DDBJ whole genome shotgun (WGS) entry which is preliminary data.</text>
</comment>
<organism evidence="2 3">
    <name type="scientific">Galactobacter valiniphilus</name>
    <dbReference type="NCBI Taxonomy" id="2676122"/>
    <lineage>
        <taxon>Bacteria</taxon>
        <taxon>Bacillati</taxon>
        <taxon>Actinomycetota</taxon>
        <taxon>Actinomycetes</taxon>
        <taxon>Micrococcales</taxon>
        <taxon>Micrococcaceae</taxon>
        <taxon>Galactobacter</taxon>
    </lineage>
</organism>
<dbReference type="PIRSF" id="PIRSF010260">
    <property type="entry name" value="UCP010260"/>
    <property type="match status" value="1"/>
</dbReference>
<proteinExistence type="predicted"/>
<dbReference type="Proteomes" id="UP000265419">
    <property type="component" value="Unassembled WGS sequence"/>
</dbReference>
<sequence>MTVDGSRGLTMPGSEAWGTTPRGYLRAELTSGVGSGEAAWTAAGAALLEWGVKTRSGFSVTPPGVAVAGARPMIVVRALGVSVREPVEVAEVVSTPLRVALAYRTLPGHPVRGEEAFILHRAAEGGEFSLTLRSLTRPSDRFGWALAFPALLAAQAVVRRRYFRALRER</sequence>